<accession>A0A0A9B4S4</accession>
<name>A0A0A9B4S4_ARUDO</name>
<organism evidence="1">
    <name type="scientific">Arundo donax</name>
    <name type="common">Giant reed</name>
    <name type="synonym">Donax arundinaceus</name>
    <dbReference type="NCBI Taxonomy" id="35708"/>
    <lineage>
        <taxon>Eukaryota</taxon>
        <taxon>Viridiplantae</taxon>
        <taxon>Streptophyta</taxon>
        <taxon>Embryophyta</taxon>
        <taxon>Tracheophyta</taxon>
        <taxon>Spermatophyta</taxon>
        <taxon>Magnoliopsida</taxon>
        <taxon>Liliopsida</taxon>
        <taxon>Poales</taxon>
        <taxon>Poaceae</taxon>
        <taxon>PACMAD clade</taxon>
        <taxon>Arundinoideae</taxon>
        <taxon>Arundineae</taxon>
        <taxon>Arundo</taxon>
    </lineage>
</organism>
<dbReference type="EMBL" id="GBRH01240792">
    <property type="protein sequence ID" value="JAD57103.1"/>
    <property type="molecule type" value="Transcribed_RNA"/>
</dbReference>
<reference evidence="1" key="2">
    <citation type="journal article" date="2015" name="Data Brief">
        <title>Shoot transcriptome of the giant reed, Arundo donax.</title>
        <authorList>
            <person name="Barrero R.A."/>
            <person name="Guerrero F.D."/>
            <person name="Moolhuijzen P."/>
            <person name="Goolsby J.A."/>
            <person name="Tidwell J."/>
            <person name="Bellgard S.E."/>
            <person name="Bellgard M.I."/>
        </authorList>
    </citation>
    <scope>NUCLEOTIDE SEQUENCE</scope>
    <source>
        <tissue evidence="1">Shoot tissue taken approximately 20 cm above the soil surface</tissue>
    </source>
</reference>
<protein>
    <submittedName>
        <fullName evidence="1">Uncharacterized protein</fullName>
    </submittedName>
</protein>
<sequence>MSSHSLDLHRRLRIGCLRYVQRGHLVSFPSGRTRDTSSL</sequence>
<reference evidence="1" key="1">
    <citation type="submission" date="2014-09" db="EMBL/GenBank/DDBJ databases">
        <authorList>
            <person name="Magalhaes I.L.F."/>
            <person name="Oliveira U."/>
            <person name="Santos F.R."/>
            <person name="Vidigal T.H.D.A."/>
            <person name="Brescovit A.D."/>
            <person name="Santos A.J."/>
        </authorList>
    </citation>
    <scope>NUCLEOTIDE SEQUENCE</scope>
    <source>
        <tissue evidence="1">Shoot tissue taken approximately 20 cm above the soil surface</tissue>
    </source>
</reference>
<proteinExistence type="predicted"/>
<dbReference type="AlphaFoldDB" id="A0A0A9B4S4"/>
<evidence type="ECO:0000313" key="1">
    <source>
        <dbReference type="EMBL" id="JAD57103.1"/>
    </source>
</evidence>